<sequence>MDGMPASVPWLLRYLAEKLMNASTARRIVPRNHSGSLM</sequence>
<protein>
    <submittedName>
        <fullName evidence="1">Uncharacterized protein</fullName>
    </submittedName>
</protein>
<organism evidence="1">
    <name type="scientific">uncultured Gemmatimonadota bacterium</name>
    <dbReference type="NCBI Taxonomy" id="203437"/>
    <lineage>
        <taxon>Bacteria</taxon>
        <taxon>Pseudomonadati</taxon>
        <taxon>Gemmatimonadota</taxon>
        <taxon>environmental samples</taxon>
    </lineage>
</organism>
<dbReference type="AlphaFoldDB" id="A0A6J4LB27"/>
<accession>A0A6J4LB27</accession>
<dbReference type="EMBL" id="CADCTV010000422">
    <property type="protein sequence ID" value="CAA9327951.1"/>
    <property type="molecule type" value="Genomic_DNA"/>
</dbReference>
<proteinExistence type="predicted"/>
<reference evidence="1" key="1">
    <citation type="submission" date="2020-02" db="EMBL/GenBank/DDBJ databases">
        <authorList>
            <person name="Meier V. D."/>
        </authorList>
    </citation>
    <scope>NUCLEOTIDE SEQUENCE</scope>
    <source>
        <strain evidence="1">AVDCRST_MAG89</strain>
    </source>
</reference>
<evidence type="ECO:0000313" key="1">
    <source>
        <dbReference type="EMBL" id="CAA9327951.1"/>
    </source>
</evidence>
<name>A0A6J4LB27_9BACT</name>
<gene>
    <name evidence="1" type="ORF">AVDCRST_MAG89-1989</name>
</gene>